<dbReference type="GO" id="GO:0009626">
    <property type="term" value="P:plant-type hypersensitive response"/>
    <property type="evidence" value="ECO:0007669"/>
    <property type="project" value="UniProtKB-KW"/>
</dbReference>
<dbReference type="InterPro" id="IPR002182">
    <property type="entry name" value="NB-ARC"/>
</dbReference>
<evidence type="ECO:0000313" key="15">
    <source>
        <dbReference type="Proteomes" id="UP001630127"/>
    </source>
</evidence>
<feature type="compositionally biased region" description="Basic and acidic residues" evidence="11">
    <location>
        <begin position="810"/>
        <end position="823"/>
    </location>
</feature>
<evidence type="ECO:0000256" key="6">
    <source>
        <dbReference type="ARBA" id="ARBA00022667"/>
    </source>
</evidence>
<dbReference type="InterPro" id="IPR027417">
    <property type="entry name" value="P-loop_NTPase"/>
</dbReference>
<dbReference type="InterPro" id="IPR042197">
    <property type="entry name" value="Apaf_helical"/>
</dbReference>
<dbReference type="InterPro" id="IPR044974">
    <property type="entry name" value="Disease_R_plants"/>
</dbReference>
<accession>A0ABD2YG43</accession>
<evidence type="ECO:0000259" key="13">
    <source>
        <dbReference type="Pfam" id="PF23559"/>
    </source>
</evidence>
<comment type="caution">
    <text evidence="14">The sequence shown here is derived from an EMBL/GenBank/DDBJ whole genome shotgun (WGS) entry which is preliminary data.</text>
</comment>
<evidence type="ECO:0000259" key="12">
    <source>
        <dbReference type="Pfam" id="PF00931"/>
    </source>
</evidence>
<dbReference type="GO" id="GO:0005737">
    <property type="term" value="C:cytoplasm"/>
    <property type="evidence" value="ECO:0007669"/>
    <property type="project" value="UniProtKB-SubCell"/>
</dbReference>
<sequence>MASSSNSANWVQDNRVDSALSMLKQEIMDSELESRFRELDRQVALPQDADVEGQQSLCQLLRSLIQQIHDLEDGLGFLSTFLRYVSKSTCDEQKLTWLEWLNRKIFGNFTAYQDLKPVCKKIEVGEEEIFQDLLLSSAQKIKLNGRRRAWRLAATVFVGSAYSENRYLKQKLLKMVNAFAKMLRKIELLKQDIKEAYDRQKISEFQLSREGGEFKRFLEDTQWNSSNRSLFYPFSRPDFDEFLASLNWNFSNPSFLFFHPPLSCSQEIQAIGGELSNLRPFLKSLVDISPKGFHENCDFQYFMDYIGAMVIRAAHVSCFCWVRRVDPITPTGGGAVARTMLSDLKHKMDPTTSPDFLEMHIKLLKVFHSYKGCKFFHNLLNAFVTYLDCGRKRVLVHQPIMNMISVVIDKYAQQPAEVDLLIFIAELKVLVREVRSFECLLCRHCTAKYDEQHSSRSANYSLCMQCGKNLLVFNLFAKIWLMETQIFLVKQIENGQKAVVDMGNLDKGVRFLREFVAGPTAENTENGKQIFRFIETVSVEAASLGNSFSPMPKTSNRVRTECLKLLFKILLSKSEFLLVELRSGSDNAIRMAPVHDQLKSLHEGLKFLRALVTWYPDDECIQEKDTVFSNIKAAAGGVIPLYDTLTACKLIDEEVLEKANLLITNPLDNISVVESELKKMFSPVPRSYFPKMNSGLCFNNILLGNLRELLDRNGDSIEIMKHQLGEILDNLEFLGSFMMNIIEQDAGQEYLMHLGQGITYAACEAEYVIESFVLVNGAQKLEHLAWLINLLEKVRIFKVQVKRFHKEKAKEDEARSDACDSGHSRNHSQKTPDVKDHSLSGRWGRTRIPRETAQDVEGHNIDKHLSMLSLARTTRIDEVAIGLDDQQEKIVYQLIQRVSKKRDVVSIVGMPGIGKTTLAEVVYNDPRVTHHFHIRAWCRVSQVHDPKQLLLDILGHMIDLCQDVSKMSEHDLRVKLHQQLRGRTYLIVVDDIWNTRVWDDLGRVFPDDETGSMVLITTRHHDVASQIRPNGDAHQLCLLSDAESWKLLQMKAFQEECCPKELLEVGKKIAKNCQGLPLALVTIAGLLQRNREEDWWEKIAKNINAHMKYNDILGLSYEYLPNYLKACYLYFGTFVGGKDIPVQRLVWLWIAEGLVQKTELESLEDVAEHYLMDLIGRSLVMVAKRRANGGVKECRVHDMLREFCRSKAEEQNFSLLLTRNDEPYASFDRLDDVADFDFYSPSSSIAYEVHRLCICTKRKHFVKSRPFSPCTRSLLFYATSEKHPTLTCDISFISHNFKLLKVLDLECINLGNSFPSGLVSLVLLRYLAICGEIDSVPSTIANLWHLNTFVVKGLNVKVRLPGSIWKMASLRHIHITDRANFDMPEHELGGSSQLHNLVRLSLLCFSYAEDTDKILRRMPNLRKLTCIFFEPLDYSGNQYPRLDFLAQLESVRLHHIGRAREIGGFNFPSNLKILTLSNFRLPWDQISAIGRLQNLEVLKLLSRAFEGKRWNMIEFLQLKFLKLESLDIVEWNLSSDHLPNLQQLVLQRCNRLEEVPYAFAEMPTLQVIEVQWCAKSAEASVRKFKDEGIEGLKVLINDSSSDFI</sequence>
<dbReference type="GO" id="GO:0051607">
    <property type="term" value="P:defense response to virus"/>
    <property type="evidence" value="ECO:0007669"/>
    <property type="project" value="UniProtKB-ARBA"/>
</dbReference>
<dbReference type="PANTHER" id="PTHR23155">
    <property type="entry name" value="DISEASE RESISTANCE PROTEIN RP"/>
    <property type="match status" value="1"/>
</dbReference>
<evidence type="ECO:0000256" key="3">
    <source>
        <dbReference type="ARBA" id="ARBA00008894"/>
    </source>
</evidence>
<dbReference type="Gene3D" id="3.80.10.10">
    <property type="entry name" value="Ribonuclease Inhibitor"/>
    <property type="match status" value="1"/>
</dbReference>
<evidence type="ECO:0000256" key="4">
    <source>
        <dbReference type="ARBA" id="ARBA00022490"/>
    </source>
</evidence>
<comment type="subcellular location">
    <subcellularLocation>
        <location evidence="2">Cytoplasm</location>
    </subcellularLocation>
</comment>
<dbReference type="Pfam" id="PF00931">
    <property type="entry name" value="NB-ARC"/>
    <property type="match status" value="1"/>
</dbReference>
<dbReference type="Gene3D" id="1.10.10.10">
    <property type="entry name" value="Winged helix-like DNA-binding domain superfamily/Winged helix DNA-binding domain"/>
    <property type="match status" value="1"/>
</dbReference>
<evidence type="ECO:0000256" key="9">
    <source>
        <dbReference type="ARBA" id="ARBA00022821"/>
    </source>
</evidence>
<keyword evidence="6" id="KW-0381">Hypersensitive response</keyword>
<dbReference type="InterPro" id="IPR058922">
    <property type="entry name" value="WHD_DRP"/>
</dbReference>
<keyword evidence="8" id="KW-0547">Nucleotide-binding</keyword>
<feature type="region of interest" description="Disordered" evidence="11">
    <location>
        <begin position="810"/>
        <end position="841"/>
    </location>
</feature>
<dbReference type="Pfam" id="PF23559">
    <property type="entry name" value="WHD_DRP"/>
    <property type="match status" value="1"/>
</dbReference>
<dbReference type="EMBL" id="JBJUIK010000013">
    <property type="protein sequence ID" value="KAL3505906.1"/>
    <property type="molecule type" value="Genomic_DNA"/>
</dbReference>
<dbReference type="Gene3D" id="3.40.50.300">
    <property type="entry name" value="P-loop containing nucleotide triphosphate hydrolases"/>
    <property type="match status" value="1"/>
</dbReference>
<dbReference type="InterPro" id="IPR032675">
    <property type="entry name" value="LRR_dom_sf"/>
</dbReference>
<evidence type="ECO:0000256" key="7">
    <source>
        <dbReference type="ARBA" id="ARBA00022737"/>
    </source>
</evidence>
<evidence type="ECO:0000256" key="10">
    <source>
        <dbReference type="ARBA" id="ARBA00022840"/>
    </source>
</evidence>
<evidence type="ECO:0000256" key="1">
    <source>
        <dbReference type="ARBA" id="ARBA00002074"/>
    </source>
</evidence>
<protein>
    <submittedName>
        <fullName evidence="14">Uncharacterized protein</fullName>
    </submittedName>
</protein>
<feature type="compositionally biased region" description="Basic and acidic residues" evidence="11">
    <location>
        <begin position="830"/>
        <end position="839"/>
    </location>
</feature>
<comment type="similarity">
    <text evidence="3">Belongs to the disease resistance NB-LRR family.</text>
</comment>
<dbReference type="PRINTS" id="PR00364">
    <property type="entry name" value="DISEASERSIST"/>
</dbReference>
<name>A0ABD2YG43_9GENT</name>
<keyword evidence="15" id="KW-1185">Reference proteome</keyword>
<keyword evidence="10" id="KW-0067">ATP-binding</keyword>
<reference evidence="14 15" key="1">
    <citation type="submission" date="2024-11" db="EMBL/GenBank/DDBJ databases">
        <title>A near-complete genome assembly of Cinchona calisaya.</title>
        <authorList>
            <person name="Lian D.C."/>
            <person name="Zhao X.W."/>
            <person name="Wei L."/>
        </authorList>
    </citation>
    <scope>NUCLEOTIDE SEQUENCE [LARGE SCALE GENOMIC DNA]</scope>
    <source>
        <tissue evidence="14">Nenye</tissue>
    </source>
</reference>
<evidence type="ECO:0000256" key="5">
    <source>
        <dbReference type="ARBA" id="ARBA00022614"/>
    </source>
</evidence>
<dbReference type="Proteomes" id="UP001630127">
    <property type="component" value="Unassembled WGS sequence"/>
</dbReference>
<dbReference type="FunFam" id="1.10.10.10:FF:000322">
    <property type="entry name" value="Probable disease resistance protein At1g63360"/>
    <property type="match status" value="1"/>
</dbReference>
<evidence type="ECO:0000256" key="11">
    <source>
        <dbReference type="SAM" id="MobiDB-lite"/>
    </source>
</evidence>
<dbReference type="Gene3D" id="1.10.8.430">
    <property type="entry name" value="Helical domain of apoptotic protease-activating factors"/>
    <property type="match status" value="1"/>
</dbReference>
<dbReference type="InterPro" id="IPR036388">
    <property type="entry name" value="WH-like_DNA-bd_sf"/>
</dbReference>
<gene>
    <name evidence="14" type="ORF">ACH5RR_031288</name>
</gene>
<feature type="domain" description="NB-ARC" evidence="12">
    <location>
        <begin position="887"/>
        <end position="1056"/>
    </location>
</feature>
<evidence type="ECO:0000256" key="8">
    <source>
        <dbReference type="ARBA" id="ARBA00022741"/>
    </source>
</evidence>
<dbReference type="PANTHER" id="PTHR23155:SF1152">
    <property type="entry name" value="AAA+ ATPASE DOMAIN-CONTAINING PROTEIN"/>
    <property type="match status" value="1"/>
</dbReference>
<comment type="function">
    <text evidence="1">Confers resistance to late blight (Phytophthora infestans) races carrying the avirulence gene Avr1. Resistance proteins guard the plant against pathogens that contain an appropriate avirulence protein via an indirect interaction with this avirulence protein. That triggers a defense system including the hypersensitive response, which restricts the pathogen growth.</text>
</comment>
<keyword evidence="4" id="KW-0963">Cytoplasm</keyword>
<feature type="domain" description="Disease resistance protein winged helix" evidence="13">
    <location>
        <begin position="1139"/>
        <end position="1203"/>
    </location>
</feature>
<proteinExistence type="inferred from homology"/>
<dbReference type="SUPFAM" id="SSF52058">
    <property type="entry name" value="L domain-like"/>
    <property type="match status" value="1"/>
</dbReference>
<dbReference type="GO" id="GO:0005524">
    <property type="term" value="F:ATP binding"/>
    <property type="evidence" value="ECO:0007669"/>
    <property type="project" value="UniProtKB-KW"/>
</dbReference>
<dbReference type="SUPFAM" id="SSF52540">
    <property type="entry name" value="P-loop containing nucleoside triphosphate hydrolases"/>
    <property type="match status" value="1"/>
</dbReference>
<evidence type="ECO:0000256" key="2">
    <source>
        <dbReference type="ARBA" id="ARBA00004496"/>
    </source>
</evidence>
<dbReference type="FunFam" id="3.40.50.300:FF:001091">
    <property type="entry name" value="Probable disease resistance protein At1g61300"/>
    <property type="match status" value="1"/>
</dbReference>
<keyword evidence="9" id="KW-0611">Plant defense</keyword>
<keyword evidence="5" id="KW-0433">Leucine-rich repeat</keyword>
<organism evidence="14 15">
    <name type="scientific">Cinchona calisaya</name>
    <dbReference type="NCBI Taxonomy" id="153742"/>
    <lineage>
        <taxon>Eukaryota</taxon>
        <taxon>Viridiplantae</taxon>
        <taxon>Streptophyta</taxon>
        <taxon>Embryophyta</taxon>
        <taxon>Tracheophyta</taxon>
        <taxon>Spermatophyta</taxon>
        <taxon>Magnoliopsida</taxon>
        <taxon>eudicotyledons</taxon>
        <taxon>Gunneridae</taxon>
        <taxon>Pentapetalae</taxon>
        <taxon>asterids</taxon>
        <taxon>lamiids</taxon>
        <taxon>Gentianales</taxon>
        <taxon>Rubiaceae</taxon>
        <taxon>Cinchonoideae</taxon>
        <taxon>Cinchoneae</taxon>
        <taxon>Cinchona</taxon>
    </lineage>
</organism>
<evidence type="ECO:0000313" key="14">
    <source>
        <dbReference type="EMBL" id="KAL3505906.1"/>
    </source>
</evidence>
<keyword evidence="7" id="KW-0677">Repeat</keyword>